<evidence type="ECO:0000259" key="10">
    <source>
        <dbReference type="Pfam" id="PF13090"/>
    </source>
</evidence>
<dbReference type="PIRSF" id="PIRSF015589">
    <property type="entry name" value="PP_kinase"/>
    <property type="match status" value="1"/>
</dbReference>
<dbReference type="Gene3D" id="3.30.870.10">
    <property type="entry name" value="Endonuclease Chain A"/>
    <property type="match status" value="2"/>
</dbReference>
<dbReference type="GO" id="GO:0008976">
    <property type="term" value="F:polyphosphate kinase activity"/>
    <property type="evidence" value="ECO:0007669"/>
    <property type="project" value="UniProtKB-EC"/>
</dbReference>
<feature type="binding site" evidence="6">
    <location>
        <position position="572"/>
    </location>
    <ligand>
        <name>ATP</name>
        <dbReference type="ChEBI" id="CHEBI:30616"/>
    </ligand>
</feature>
<dbReference type="Pfam" id="PF13089">
    <property type="entry name" value="PP_kinase_N"/>
    <property type="match status" value="1"/>
</dbReference>
<feature type="domain" description="Polyphosphate kinase C-terminal" evidence="10">
    <location>
        <begin position="511"/>
        <end position="681"/>
    </location>
</feature>
<dbReference type="InterPro" id="IPR036832">
    <property type="entry name" value="PPK_N_dom_sf"/>
</dbReference>
<evidence type="ECO:0000313" key="12">
    <source>
        <dbReference type="EMBL" id="MCF1714891.1"/>
    </source>
</evidence>
<keyword evidence="13" id="KW-1185">Reference proteome</keyword>
<keyword evidence="6" id="KW-0479">Metal-binding</keyword>
<dbReference type="Proteomes" id="UP001200145">
    <property type="component" value="Unassembled WGS sequence"/>
</dbReference>
<evidence type="ECO:0000313" key="13">
    <source>
        <dbReference type="Proteomes" id="UP001200145"/>
    </source>
</evidence>
<dbReference type="Pfam" id="PF13090">
    <property type="entry name" value="PP_kinase_C"/>
    <property type="match status" value="1"/>
</dbReference>
<comment type="cofactor">
    <cofactor evidence="6">
        <name>Mg(2+)</name>
        <dbReference type="ChEBI" id="CHEBI:18420"/>
    </cofactor>
</comment>
<dbReference type="InterPro" id="IPR003414">
    <property type="entry name" value="PP_kinase"/>
</dbReference>
<dbReference type="EMBL" id="JAKEVY010000002">
    <property type="protein sequence ID" value="MCF1714891.1"/>
    <property type="molecule type" value="Genomic_DNA"/>
</dbReference>
<keyword evidence="5 6" id="KW-0067">ATP-binding</keyword>
<dbReference type="Pfam" id="PF02503">
    <property type="entry name" value="PP_kinase"/>
    <property type="match status" value="1"/>
</dbReference>
<evidence type="ECO:0000256" key="5">
    <source>
        <dbReference type="ARBA" id="ARBA00022840"/>
    </source>
</evidence>
<dbReference type="Gene3D" id="3.30.1840.10">
    <property type="entry name" value="Polyphosphate kinase middle domain"/>
    <property type="match status" value="1"/>
</dbReference>
<feature type="binding site" evidence="6">
    <location>
        <position position="409"/>
    </location>
    <ligand>
        <name>Mg(2+)</name>
        <dbReference type="ChEBI" id="CHEBI:18420"/>
    </ligand>
</feature>
<feature type="domain" description="Polyphosphate kinase N-terminal" evidence="9">
    <location>
        <begin position="11"/>
        <end position="118"/>
    </location>
</feature>
<comment type="caution">
    <text evidence="12">The sequence shown here is derived from an EMBL/GenBank/DDBJ whole genome shotgun (WGS) entry which is preliminary data.</text>
</comment>
<keyword evidence="2 6" id="KW-0808">Transferase</keyword>
<feature type="domain" description="Polyphosphate kinase C-terminal" evidence="11">
    <location>
        <begin position="337"/>
        <end position="499"/>
    </location>
</feature>
<feature type="domain" description="Polyphosphate kinase middle" evidence="8">
    <location>
        <begin position="127"/>
        <end position="311"/>
    </location>
</feature>
<dbReference type="HAMAP" id="MF_00347">
    <property type="entry name" value="Polyphosphate_kinase"/>
    <property type="match status" value="1"/>
</dbReference>
<dbReference type="InterPro" id="IPR025200">
    <property type="entry name" value="PPK_C_dom2"/>
</dbReference>
<dbReference type="SUPFAM" id="SSF140356">
    <property type="entry name" value="PPK N-terminal domain-like"/>
    <property type="match status" value="1"/>
</dbReference>
<comment type="similarity">
    <text evidence="6 7">Belongs to the polyphosphate kinase 1 (PPK1) family.</text>
</comment>
<feature type="binding site" evidence="6">
    <location>
        <position position="379"/>
    </location>
    <ligand>
        <name>Mg(2+)</name>
        <dbReference type="ChEBI" id="CHEBI:18420"/>
    </ligand>
</feature>
<dbReference type="InterPro" id="IPR025198">
    <property type="entry name" value="PPK_N_dom"/>
</dbReference>
<evidence type="ECO:0000256" key="6">
    <source>
        <dbReference type="HAMAP-Rule" id="MF_00347"/>
    </source>
</evidence>
<proteinExistence type="inferred from homology"/>
<feature type="binding site" evidence="6">
    <location>
        <position position="472"/>
    </location>
    <ligand>
        <name>ATP</name>
        <dbReference type="ChEBI" id="CHEBI:30616"/>
    </ligand>
</feature>
<dbReference type="Gene3D" id="1.20.58.310">
    <property type="entry name" value="Polyphosphate kinase N-terminal domain"/>
    <property type="match status" value="1"/>
</dbReference>
<sequence>MTDMDGKRKTIPRDISWLAFNARVLQEAADPTNPLRERIKFLGIFSNNMDEFFRVRVATLKRMIELGNTKKAKLNMHLEISPEKILEEIMIRVLQQQHEFNRIWGMIQADLRKEKIFLITEKQLNREQKLFVKQFFEEEVRVNTIPLMIDQVPNFPYLRDKSLFLAVLMSRKSADFARKYALIEIPTKAVGRFIQLPSPDGEKHIILLEDIIRFNLPSIFSYFGYEKFESWIFKMTRDAEIDIDNDVSTTLIQKIEKGVKNRRRGKPVRFVYEKEMDAALLEFLMRKMNLTSKDNLIPGGRIHNFRHFMDFPNVFSKKSQRKKPFQHPLLAGTSRVTDIVLEQDIMLHFPYHSFNPVIDLLREAAIDKDVVSIKITAYRLASNSKIINALINAVRNGKEVTVMMELRARFEEEANLEWKEKLEEEGVRVLIGIPNMKVHAKCCIIRKRINNRTIQYGFVSTGNMNESTATIYGDHCLLTAHRGIMADINRVFLYLEKHRTSPDILKGCKSLIPCPGTLRRELIKLINHEIRAARKKKPSGITLKMNSLSDELLIEKLYEAARTGVPVRLIVRGIFCMYSESKKYKKTVQAISIVDEYLEHARVFWFHNGGKEKVYISSADWMVRNLDHRVEITCPIFDPDIQKVLKNMLEIQLNDNVKARVLDNHLQNQYVRNKGKKVRSQVEQYNYLQSKRSRQQITDSLNQLPAMEATET</sequence>
<feature type="active site" description="Phosphohistidine intermediate" evidence="6">
    <location>
        <position position="439"/>
    </location>
</feature>
<dbReference type="InterPro" id="IPR024953">
    <property type="entry name" value="PP_kinase_middle"/>
</dbReference>
<dbReference type="RefSeq" id="WP_234865843.1">
    <property type="nucleotide sequence ID" value="NZ_JAKEVY010000002.1"/>
</dbReference>
<reference evidence="12 13" key="1">
    <citation type="submission" date="2022-01" db="EMBL/GenBank/DDBJ databases">
        <title>Flavihumibacter sp. nov., isolated from sediment of a river.</title>
        <authorList>
            <person name="Liu H."/>
        </authorList>
    </citation>
    <scope>NUCLEOTIDE SEQUENCE [LARGE SCALE GENOMIC DNA]</scope>
    <source>
        <strain evidence="12 13">RY-1</strain>
    </source>
</reference>
<evidence type="ECO:0000256" key="1">
    <source>
        <dbReference type="ARBA" id="ARBA00022553"/>
    </source>
</evidence>
<organism evidence="12 13">
    <name type="scientific">Flavihumibacter fluminis</name>
    <dbReference type="NCBI Taxonomy" id="2909236"/>
    <lineage>
        <taxon>Bacteria</taxon>
        <taxon>Pseudomonadati</taxon>
        <taxon>Bacteroidota</taxon>
        <taxon>Chitinophagia</taxon>
        <taxon>Chitinophagales</taxon>
        <taxon>Chitinophagaceae</taxon>
        <taxon>Flavihumibacter</taxon>
    </lineage>
</organism>
<feature type="binding site" evidence="6">
    <location>
        <position position="600"/>
    </location>
    <ligand>
        <name>ATP</name>
        <dbReference type="ChEBI" id="CHEBI:30616"/>
    </ligand>
</feature>
<evidence type="ECO:0000259" key="11">
    <source>
        <dbReference type="Pfam" id="PF17941"/>
    </source>
</evidence>
<evidence type="ECO:0000256" key="2">
    <source>
        <dbReference type="ARBA" id="ARBA00022679"/>
    </source>
</evidence>
<comment type="function">
    <text evidence="6 7">Catalyzes the reversible transfer of the terminal phosphate of ATP to form a long-chain polyphosphate (polyP).</text>
</comment>
<feature type="binding site" evidence="6">
    <location>
        <position position="48"/>
    </location>
    <ligand>
        <name>ATP</name>
        <dbReference type="ChEBI" id="CHEBI:30616"/>
    </ligand>
</feature>
<dbReference type="InterPro" id="IPR036830">
    <property type="entry name" value="PP_kinase_middle_dom_sf"/>
</dbReference>
<evidence type="ECO:0000259" key="9">
    <source>
        <dbReference type="Pfam" id="PF13089"/>
    </source>
</evidence>
<evidence type="ECO:0000256" key="4">
    <source>
        <dbReference type="ARBA" id="ARBA00022777"/>
    </source>
</evidence>
<evidence type="ECO:0000256" key="7">
    <source>
        <dbReference type="RuleBase" id="RU003800"/>
    </source>
</evidence>
<keyword evidence="3 6" id="KW-0547">Nucleotide-binding</keyword>
<dbReference type="NCBIfam" id="TIGR03705">
    <property type="entry name" value="poly_P_kin"/>
    <property type="match status" value="1"/>
</dbReference>
<accession>A0ABS9BGR8</accession>
<name>A0ABS9BGR8_9BACT</name>
<keyword evidence="4 6" id="KW-0418">Kinase</keyword>
<dbReference type="NCBIfam" id="NF003917">
    <property type="entry name" value="PRK05443.1-1"/>
    <property type="match status" value="1"/>
</dbReference>
<comment type="catalytic activity">
    <reaction evidence="6 7">
        <text>[phosphate](n) + ATP = [phosphate](n+1) + ADP</text>
        <dbReference type="Rhea" id="RHEA:19573"/>
        <dbReference type="Rhea" id="RHEA-COMP:9859"/>
        <dbReference type="Rhea" id="RHEA-COMP:14280"/>
        <dbReference type="ChEBI" id="CHEBI:16838"/>
        <dbReference type="ChEBI" id="CHEBI:30616"/>
        <dbReference type="ChEBI" id="CHEBI:456216"/>
        <dbReference type="EC" id="2.7.4.1"/>
    </reaction>
</comment>
<keyword evidence="1 6" id="KW-0597">Phosphoprotein</keyword>
<dbReference type="EC" id="2.7.4.1" evidence="6 7"/>
<dbReference type="SUPFAM" id="SSF143724">
    <property type="entry name" value="PHP14-like"/>
    <property type="match status" value="1"/>
</dbReference>
<keyword evidence="6" id="KW-0460">Magnesium</keyword>
<evidence type="ECO:0000259" key="8">
    <source>
        <dbReference type="Pfam" id="PF02503"/>
    </source>
</evidence>
<dbReference type="Pfam" id="PF17941">
    <property type="entry name" value="PP_kinase_C_1"/>
    <property type="match status" value="1"/>
</dbReference>
<comment type="PTM">
    <text evidence="6 7">An intermediate of this reaction is the autophosphorylated ppk in which a phosphate is covalently linked to a histidine residue through a N-P bond.</text>
</comment>
<evidence type="ECO:0000256" key="3">
    <source>
        <dbReference type="ARBA" id="ARBA00022741"/>
    </source>
</evidence>
<dbReference type="SUPFAM" id="SSF56024">
    <property type="entry name" value="Phospholipase D/nuclease"/>
    <property type="match status" value="2"/>
</dbReference>
<dbReference type="PANTHER" id="PTHR30218">
    <property type="entry name" value="POLYPHOSPHATE KINASE"/>
    <property type="match status" value="1"/>
</dbReference>
<dbReference type="InterPro" id="IPR041108">
    <property type="entry name" value="PP_kinase_C_1"/>
</dbReference>
<dbReference type="PANTHER" id="PTHR30218:SF0">
    <property type="entry name" value="POLYPHOSPHATE KINASE"/>
    <property type="match status" value="1"/>
</dbReference>
<gene>
    <name evidence="12" type="primary">ppk1</name>
    <name evidence="6" type="synonym">ppk</name>
    <name evidence="12" type="ORF">L0U88_09665</name>
</gene>
<protein>
    <recommendedName>
        <fullName evidence="6 7">Polyphosphate kinase</fullName>
        <ecNumber evidence="6 7">2.7.4.1</ecNumber>
    </recommendedName>
    <alternativeName>
        <fullName evidence="6">ATP-polyphosphate phosphotransferase</fullName>
    </alternativeName>
    <alternativeName>
        <fullName evidence="6">Polyphosphoric acid kinase</fullName>
    </alternativeName>
</protein>